<evidence type="ECO:0000313" key="12">
    <source>
        <dbReference type="Proteomes" id="UP000326759"/>
    </source>
</evidence>
<keyword evidence="2" id="KW-0677">Repeat</keyword>
<feature type="compositionally biased region" description="Basic and acidic residues" evidence="9">
    <location>
        <begin position="113"/>
        <end position="152"/>
    </location>
</feature>
<organism evidence="11 12">
    <name type="scientific">Armadillidium nasatum</name>
    <dbReference type="NCBI Taxonomy" id="96803"/>
    <lineage>
        <taxon>Eukaryota</taxon>
        <taxon>Metazoa</taxon>
        <taxon>Ecdysozoa</taxon>
        <taxon>Arthropoda</taxon>
        <taxon>Crustacea</taxon>
        <taxon>Multicrustacea</taxon>
        <taxon>Malacostraca</taxon>
        <taxon>Eumalacostraca</taxon>
        <taxon>Peracarida</taxon>
        <taxon>Isopoda</taxon>
        <taxon>Oniscidea</taxon>
        <taxon>Crinocheta</taxon>
        <taxon>Armadillidiidae</taxon>
        <taxon>Armadillidium</taxon>
    </lineage>
</organism>
<gene>
    <name evidence="11" type="primary">LRRC59</name>
    <name evidence="11" type="ORF">Anas_13429</name>
</gene>
<evidence type="ECO:0000256" key="2">
    <source>
        <dbReference type="ARBA" id="ARBA00022737"/>
    </source>
</evidence>
<dbReference type="PANTHER" id="PTHR45752:SF187">
    <property type="entry name" value="LEUCINE-RICH REPEAT AND IQ DOMAIN-CONTAINING PROTEIN 4"/>
    <property type="match status" value="1"/>
</dbReference>
<comment type="caution">
    <text evidence="11">The sequence shown here is derived from an EMBL/GenBank/DDBJ whole genome shotgun (WGS) entry which is preliminary data.</text>
</comment>
<evidence type="ECO:0000256" key="1">
    <source>
        <dbReference type="ARBA" id="ARBA00022614"/>
    </source>
</evidence>
<evidence type="ECO:0000256" key="6">
    <source>
        <dbReference type="ARBA" id="ARBA00029588"/>
    </source>
</evidence>
<evidence type="ECO:0000256" key="7">
    <source>
        <dbReference type="ARBA" id="ARBA00029998"/>
    </source>
</evidence>
<dbReference type="InterPro" id="IPR001611">
    <property type="entry name" value="Leu-rich_rpt"/>
</dbReference>
<keyword evidence="12" id="KW-1185">Reference proteome</keyword>
<proteinExistence type="inferred from homology"/>
<dbReference type="InterPro" id="IPR050715">
    <property type="entry name" value="LRR-SigEffector_domain"/>
</dbReference>
<evidence type="ECO:0000256" key="8">
    <source>
        <dbReference type="ARBA" id="ARBA00032455"/>
    </source>
</evidence>
<evidence type="ECO:0000256" key="5">
    <source>
        <dbReference type="ARBA" id="ARBA00025612"/>
    </source>
</evidence>
<dbReference type="EMBL" id="SEYY01013825">
    <property type="protein sequence ID" value="KAB7500479.1"/>
    <property type="molecule type" value="Genomic_DNA"/>
</dbReference>
<reference evidence="11 12" key="1">
    <citation type="journal article" date="2019" name="PLoS Biol.">
        <title>Sex chromosomes control vertical transmission of feminizing Wolbachia symbionts in an isopod.</title>
        <authorList>
            <person name="Becking T."/>
            <person name="Chebbi M.A."/>
            <person name="Giraud I."/>
            <person name="Moumen B."/>
            <person name="Laverre T."/>
            <person name="Caubet Y."/>
            <person name="Peccoud J."/>
            <person name="Gilbert C."/>
            <person name="Cordaux R."/>
        </authorList>
    </citation>
    <scope>NUCLEOTIDE SEQUENCE [LARGE SCALE GENOMIC DNA]</scope>
    <source>
        <strain evidence="11">ANa2</strain>
        <tissue evidence="11">Whole body excluding digestive tract and cuticle</tissue>
    </source>
</reference>
<dbReference type="OrthoDB" id="1394818at2759"/>
<dbReference type="PANTHER" id="PTHR45752">
    <property type="entry name" value="LEUCINE-RICH REPEAT-CONTAINING"/>
    <property type="match status" value="1"/>
</dbReference>
<dbReference type="InterPro" id="IPR003591">
    <property type="entry name" value="Leu-rich_rpt_typical-subtyp"/>
</dbReference>
<dbReference type="Pfam" id="PF13855">
    <property type="entry name" value="LRR_8"/>
    <property type="match status" value="1"/>
</dbReference>
<dbReference type="Gene3D" id="3.80.10.10">
    <property type="entry name" value="Ribonuclease Inhibitor"/>
    <property type="match status" value="1"/>
</dbReference>
<dbReference type="Proteomes" id="UP000326759">
    <property type="component" value="Unassembled WGS sequence"/>
</dbReference>
<dbReference type="SUPFAM" id="SSF52058">
    <property type="entry name" value="L domain-like"/>
    <property type="match status" value="1"/>
</dbReference>
<evidence type="ECO:0000256" key="3">
    <source>
        <dbReference type="ARBA" id="ARBA00023786"/>
    </source>
</evidence>
<comment type="similarity">
    <text evidence="3">Belongs to the SHOC2 family.</text>
</comment>
<evidence type="ECO:0000256" key="4">
    <source>
        <dbReference type="ARBA" id="ARBA00023904"/>
    </source>
</evidence>
<keyword evidence="10" id="KW-0812">Transmembrane</keyword>
<evidence type="ECO:0000256" key="9">
    <source>
        <dbReference type="SAM" id="MobiDB-lite"/>
    </source>
</evidence>
<evidence type="ECO:0000256" key="10">
    <source>
        <dbReference type="SAM" id="Phobius"/>
    </source>
</evidence>
<evidence type="ECO:0000313" key="11">
    <source>
        <dbReference type="EMBL" id="KAB7500479.1"/>
    </source>
</evidence>
<accession>A0A5N5T393</accession>
<keyword evidence="1" id="KW-0433">Leucine-rich repeat</keyword>
<sequence>MCCLRYIPIEEIALFPKVTNLDLSRNEIIKFPQNFVQCLQDLTKLDLNSNFLRELPNNFGALSNLEYLNLNNNKLTDLPLSFSNLKNLTYLNLSDNPLRVDLSIEAGDEMAKQVQEDKKKSDKKSVWKEKQRTDSGESRGRQAKQHHLEQRKQKVPSPLQSDYLNGSMRWSWLGLINIFLFCSVLISASVCLILYTEGDLSQEGLKASWPRFINNFKLLQNKVAETVKYETIRSTSMTVWTYVAPFLLKIQETLIMALGALGNLISTSVQALEPLTGDLSPYYNEVVKTVSRVREFELTKFVAFICDGVRWFYSFIVAQFCVIKAEFWGNEAVVALWKDLNPVREFLWVNTATLRSFYWEFQYEVGRTWLPYGRKLAQDFYLYSRELLESLLVN</sequence>
<dbReference type="InterPro" id="IPR032675">
    <property type="entry name" value="LRR_dom_sf"/>
</dbReference>
<dbReference type="PROSITE" id="PS51450">
    <property type="entry name" value="LRR"/>
    <property type="match status" value="1"/>
</dbReference>
<dbReference type="AlphaFoldDB" id="A0A5N5T393"/>
<keyword evidence="10" id="KW-0472">Membrane</keyword>
<dbReference type="SMART" id="SM00369">
    <property type="entry name" value="LRR_TYP"/>
    <property type="match status" value="4"/>
</dbReference>
<keyword evidence="10" id="KW-1133">Transmembrane helix</keyword>
<feature type="region of interest" description="Disordered" evidence="9">
    <location>
        <begin position="113"/>
        <end position="155"/>
    </location>
</feature>
<comment type="function">
    <text evidence="5">Acts as a Ras effector and participates in MAPK pathway activation. Probably acts as a regulatory subunit of protein phosphatase that specifically dephosphorylates Raf kinase and stimulate Raf activity at specialized signaling complexes upon Ras activation.</text>
</comment>
<name>A0A5N5T393_9CRUS</name>
<feature type="transmembrane region" description="Helical" evidence="10">
    <location>
        <begin position="172"/>
        <end position="195"/>
    </location>
</feature>
<protein>
    <recommendedName>
        <fullName evidence="4">Leucine-rich repeat protein soc-2 homolog</fullName>
    </recommendedName>
    <alternativeName>
        <fullName evidence="8">Protein soc-2 homolog</fullName>
    </alternativeName>
    <alternativeName>
        <fullName evidence="6 7">protein Sur-8 homolog</fullName>
    </alternativeName>
</protein>